<organism evidence="2 3">
    <name type="scientific">Solanum tuberosum</name>
    <name type="common">Potato</name>
    <dbReference type="NCBI Taxonomy" id="4113"/>
    <lineage>
        <taxon>Eukaryota</taxon>
        <taxon>Viridiplantae</taxon>
        <taxon>Streptophyta</taxon>
        <taxon>Embryophyta</taxon>
        <taxon>Tracheophyta</taxon>
        <taxon>Spermatophyta</taxon>
        <taxon>Magnoliopsida</taxon>
        <taxon>eudicotyledons</taxon>
        <taxon>Gunneridae</taxon>
        <taxon>Pentapetalae</taxon>
        <taxon>asterids</taxon>
        <taxon>lamiids</taxon>
        <taxon>Solanales</taxon>
        <taxon>Solanaceae</taxon>
        <taxon>Solanoideae</taxon>
        <taxon>Solaneae</taxon>
        <taxon>Solanum</taxon>
    </lineage>
</organism>
<dbReference type="EnsemblPlants" id="PGSC0003DMT400097271">
    <property type="protein sequence ID" value="PGSC0003DMT400097271"/>
    <property type="gene ID" value="PGSC0003DMG400046842"/>
</dbReference>
<dbReference type="InParanoid" id="M1E097"/>
<sequence length="102" mass="11520">MSATSPVPPTGEPHQREQGRRSHRRTTNSEAATIDDNNNSGKLLDTFAPLFSGEPQGSGISYYDRSRQIHPEVLEISMWRVELEVQGMKSHHGRETIDDEFI</sequence>
<dbReference type="HOGENOM" id="CLU_2282411_0_0_1"/>
<keyword evidence="3" id="KW-1185">Reference proteome</keyword>
<name>M1E097_SOLTU</name>
<evidence type="ECO:0000313" key="3">
    <source>
        <dbReference type="Proteomes" id="UP000011115"/>
    </source>
</evidence>
<evidence type="ECO:0000313" key="2">
    <source>
        <dbReference type="EnsemblPlants" id="PGSC0003DMT400097271"/>
    </source>
</evidence>
<dbReference type="Proteomes" id="UP000011115">
    <property type="component" value="Unassembled WGS sequence"/>
</dbReference>
<evidence type="ECO:0000256" key="1">
    <source>
        <dbReference type="SAM" id="MobiDB-lite"/>
    </source>
</evidence>
<proteinExistence type="predicted"/>
<dbReference type="Gramene" id="PGSC0003DMT400097271">
    <property type="protein sequence ID" value="PGSC0003DMT400097271"/>
    <property type="gene ID" value="PGSC0003DMG400046842"/>
</dbReference>
<feature type="compositionally biased region" description="Polar residues" evidence="1">
    <location>
        <begin position="28"/>
        <end position="41"/>
    </location>
</feature>
<accession>M1E097</accession>
<feature type="compositionally biased region" description="Pro residues" evidence="1">
    <location>
        <begin position="1"/>
        <end position="11"/>
    </location>
</feature>
<dbReference type="AlphaFoldDB" id="M1E097"/>
<reference evidence="2" key="2">
    <citation type="submission" date="2015-06" db="UniProtKB">
        <authorList>
            <consortium name="EnsemblPlants"/>
        </authorList>
    </citation>
    <scope>IDENTIFICATION</scope>
    <source>
        <strain evidence="2">DM1-3 516 R44</strain>
    </source>
</reference>
<feature type="region of interest" description="Disordered" evidence="1">
    <location>
        <begin position="1"/>
        <end position="42"/>
    </location>
</feature>
<protein>
    <submittedName>
        <fullName evidence="2">Uncharacterized protein</fullName>
    </submittedName>
</protein>
<dbReference type="PaxDb" id="4113-PGSC0003DMT400097271"/>
<reference evidence="3" key="1">
    <citation type="journal article" date="2011" name="Nature">
        <title>Genome sequence and analysis of the tuber crop potato.</title>
        <authorList>
            <consortium name="The Potato Genome Sequencing Consortium"/>
        </authorList>
    </citation>
    <scope>NUCLEOTIDE SEQUENCE [LARGE SCALE GENOMIC DNA]</scope>
    <source>
        <strain evidence="3">cv. DM1-3 516 R44</strain>
    </source>
</reference>